<dbReference type="PATRIC" id="fig|320483.3.peg.281"/>
<dbReference type="HOGENOM" id="CLU_004131_4_2_5"/>
<dbReference type="KEGG" id="amf:AMF_248"/>
<accession>B9KI10</accession>
<dbReference type="GO" id="GO:0140664">
    <property type="term" value="F:ATP-dependent DNA damage sensor activity"/>
    <property type="evidence" value="ECO:0007669"/>
    <property type="project" value="InterPro"/>
</dbReference>
<dbReference type="InterPro" id="IPR042121">
    <property type="entry name" value="MutL_C_regsub"/>
</dbReference>
<dbReference type="InterPro" id="IPR013507">
    <property type="entry name" value="DNA_mismatch_S5_2-like"/>
</dbReference>
<protein>
    <recommendedName>
        <fullName evidence="2 5">DNA mismatch repair protein MutL</fullName>
    </recommendedName>
</protein>
<dbReference type="InterPro" id="IPR042120">
    <property type="entry name" value="MutL_C_dimsub"/>
</dbReference>
<dbReference type="AlphaFoldDB" id="B9KI10"/>
<feature type="domain" description="DNA mismatch repair protein S5" evidence="7">
    <location>
        <begin position="213"/>
        <end position="333"/>
    </location>
</feature>
<evidence type="ECO:0000313" key="9">
    <source>
        <dbReference type="Proteomes" id="UP000007307"/>
    </source>
</evidence>
<evidence type="ECO:0000256" key="2">
    <source>
        <dbReference type="ARBA" id="ARBA00021975"/>
    </source>
</evidence>
<gene>
    <name evidence="5 8" type="primary">mutL</name>
    <name evidence="8" type="ordered locus">AMF_248</name>
</gene>
<dbReference type="InterPro" id="IPR002099">
    <property type="entry name" value="MutL/Mlh/PMS"/>
</dbReference>
<dbReference type="Pfam" id="PF08676">
    <property type="entry name" value="MutL_C"/>
    <property type="match status" value="1"/>
</dbReference>
<evidence type="ECO:0000256" key="4">
    <source>
        <dbReference type="ARBA" id="ARBA00023204"/>
    </source>
</evidence>
<dbReference type="Gene3D" id="3.30.1540.20">
    <property type="entry name" value="MutL, C-terminal domain, dimerisation subdomain"/>
    <property type="match status" value="1"/>
</dbReference>
<evidence type="ECO:0000256" key="3">
    <source>
        <dbReference type="ARBA" id="ARBA00022763"/>
    </source>
</evidence>
<proteinExistence type="inferred from homology"/>
<dbReference type="InterPro" id="IPR038973">
    <property type="entry name" value="MutL/Mlh/Pms-like"/>
</dbReference>
<dbReference type="GO" id="GO:0016887">
    <property type="term" value="F:ATP hydrolysis activity"/>
    <property type="evidence" value="ECO:0007669"/>
    <property type="project" value="InterPro"/>
</dbReference>
<evidence type="ECO:0000259" key="7">
    <source>
        <dbReference type="SMART" id="SM01340"/>
    </source>
</evidence>
<dbReference type="InterPro" id="IPR020568">
    <property type="entry name" value="Ribosomal_Su5_D2-typ_SF"/>
</dbReference>
<dbReference type="Gene3D" id="3.30.230.10">
    <property type="match status" value="1"/>
</dbReference>
<dbReference type="HAMAP" id="MF_00149">
    <property type="entry name" value="DNA_mis_repair"/>
    <property type="match status" value="1"/>
</dbReference>
<sequence length="632" mass="70310">MCGDVVPIVVLDAKTVNKIAAGEVIDCPASVVKELVENSIDAGATTINVLIDKGGRNLISVIDDGCGIPRDEMERAFICHATSKLPDNDLNNIRSMGFRGEGLTSIAAVARTKMVSKYRGCTEAWSIVLEGGEKTRDLSPEALPCGTSIEVRDLFFATPTRLKFLRTEKAETQSIVDLMYRFATARFSTAFSLTIADKQIFKYPAREDLMSRLWEMKPFGDAFREQSLEVRFHSDAINITGYISVPTFNRSRPDMIYTFVNGRPVHSTLFMGAIKSAYSEFIPRDRHPVVVMCMEILPGDVDVNVHPSKLEVRFRNRKQVYSVVVEALATALSSNVYRELPPRTPVGGGLDHFAVDNTPVLDTPHYGKVHDYGVAVGPKLSVQQTGGGGEFSSKPEHAIENPPRAAELFSFLGSGSSRRTTRPVLSYDSEAHIVPLIEELPLGNAVCQLFDRYIVSRAGDHVIIVDQHAAHERLTYEYMKKVTADEGMKRQVLLMPELVELDNEYELELLGEYKEKLLKFGLVIEPMGSMVVAVREVPAILGVFDVKAMIAKIVESIVEVGDALFMREKIKHVCGTIACYSSIRSGRTLKLEEMNSLLRQMEDTPHSGQCNHGRPTYVKLSLSEIDRLFERR</sequence>
<keyword evidence="4 5" id="KW-0234">DNA repair</keyword>
<dbReference type="SUPFAM" id="SSF55874">
    <property type="entry name" value="ATPase domain of HSP90 chaperone/DNA topoisomerase II/histidine kinase"/>
    <property type="match status" value="1"/>
</dbReference>
<dbReference type="InterPro" id="IPR014721">
    <property type="entry name" value="Ribsml_uS5_D2-typ_fold_subgr"/>
</dbReference>
<dbReference type="Gene3D" id="3.30.1370.100">
    <property type="entry name" value="MutL, C-terminal domain, regulatory subdomain"/>
    <property type="match status" value="1"/>
</dbReference>
<reference evidence="8 9" key="1">
    <citation type="journal article" date="2009" name="BMC Genomics">
        <title>Conservation in the face of diversity: multistrain analysis of an intracellular bacterium.</title>
        <authorList>
            <person name="Dark M.J."/>
            <person name="Herndon D.R."/>
            <person name="Kappmeyer L.S."/>
            <person name="Gonzales M.P."/>
            <person name="Nordeen E."/>
            <person name="Palmer G.H."/>
            <person name="Knowles D.P. Jr."/>
            <person name="Brayton K.A."/>
        </authorList>
    </citation>
    <scope>NUCLEOTIDE SEQUENCE [LARGE SCALE GENOMIC DNA]</scope>
    <source>
        <strain evidence="8 9">Florida</strain>
    </source>
</reference>
<evidence type="ECO:0000259" key="6">
    <source>
        <dbReference type="SMART" id="SM00853"/>
    </source>
</evidence>
<comment type="similarity">
    <text evidence="1 5">Belongs to the DNA mismatch repair MutL/HexB family.</text>
</comment>
<organism evidence="8 9">
    <name type="scientific">Anaplasma marginale (strain Florida)</name>
    <dbReference type="NCBI Taxonomy" id="320483"/>
    <lineage>
        <taxon>Bacteria</taxon>
        <taxon>Pseudomonadati</taxon>
        <taxon>Pseudomonadota</taxon>
        <taxon>Alphaproteobacteria</taxon>
        <taxon>Rickettsiales</taxon>
        <taxon>Anaplasmataceae</taxon>
        <taxon>Anaplasma</taxon>
    </lineage>
</organism>
<dbReference type="FunFam" id="3.30.565.10:FF:000003">
    <property type="entry name" value="DNA mismatch repair endonuclease MutL"/>
    <property type="match status" value="1"/>
</dbReference>
<feature type="domain" description="MutL C-terminal dimerisation" evidence="6">
    <location>
        <begin position="445"/>
        <end position="589"/>
    </location>
</feature>
<dbReference type="GO" id="GO:0032300">
    <property type="term" value="C:mismatch repair complex"/>
    <property type="evidence" value="ECO:0007669"/>
    <property type="project" value="InterPro"/>
</dbReference>
<dbReference type="PANTHER" id="PTHR10073:SF12">
    <property type="entry name" value="DNA MISMATCH REPAIR PROTEIN MLH1"/>
    <property type="match status" value="1"/>
</dbReference>
<dbReference type="InterPro" id="IPR020667">
    <property type="entry name" value="DNA_mismatch_repair_MutL"/>
</dbReference>
<evidence type="ECO:0000256" key="5">
    <source>
        <dbReference type="HAMAP-Rule" id="MF_00149"/>
    </source>
</evidence>
<dbReference type="PROSITE" id="PS00058">
    <property type="entry name" value="DNA_MISMATCH_REPAIR_1"/>
    <property type="match status" value="1"/>
</dbReference>
<keyword evidence="9" id="KW-1185">Reference proteome</keyword>
<dbReference type="Proteomes" id="UP000007307">
    <property type="component" value="Chromosome"/>
</dbReference>
<dbReference type="Pfam" id="PF01119">
    <property type="entry name" value="DNA_mis_repair"/>
    <property type="match status" value="1"/>
</dbReference>
<dbReference type="eggNOG" id="COG0323">
    <property type="taxonomic scope" value="Bacteria"/>
</dbReference>
<evidence type="ECO:0000256" key="1">
    <source>
        <dbReference type="ARBA" id="ARBA00006082"/>
    </source>
</evidence>
<dbReference type="GO" id="GO:0005524">
    <property type="term" value="F:ATP binding"/>
    <property type="evidence" value="ECO:0007669"/>
    <property type="project" value="InterPro"/>
</dbReference>
<dbReference type="InterPro" id="IPR036890">
    <property type="entry name" value="HATPase_C_sf"/>
</dbReference>
<dbReference type="Pfam" id="PF13589">
    <property type="entry name" value="HATPase_c_3"/>
    <property type="match status" value="1"/>
</dbReference>
<dbReference type="PANTHER" id="PTHR10073">
    <property type="entry name" value="DNA MISMATCH REPAIR PROTEIN MLH, PMS, MUTL"/>
    <property type="match status" value="1"/>
</dbReference>
<name>B9KI10_ANAMF</name>
<dbReference type="GO" id="GO:0006298">
    <property type="term" value="P:mismatch repair"/>
    <property type="evidence" value="ECO:0007669"/>
    <property type="project" value="UniProtKB-UniRule"/>
</dbReference>
<keyword evidence="3 5" id="KW-0227">DNA damage</keyword>
<dbReference type="CDD" id="cd00782">
    <property type="entry name" value="MutL_Trans"/>
    <property type="match status" value="1"/>
</dbReference>
<dbReference type="GO" id="GO:0030983">
    <property type="term" value="F:mismatched DNA binding"/>
    <property type="evidence" value="ECO:0007669"/>
    <property type="project" value="InterPro"/>
</dbReference>
<dbReference type="NCBIfam" id="TIGR00585">
    <property type="entry name" value="mutl"/>
    <property type="match status" value="1"/>
</dbReference>
<dbReference type="EMBL" id="CP001079">
    <property type="protein sequence ID" value="ACM49122.1"/>
    <property type="molecule type" value="Genomic_DNA"/>
</dbReference>
<evidence type="ECO:0000313" key="8">
    <source>
        <dbReference type="EMBL" id="ACM49122.1"/>
    </source>
</evidence>
<dbReference type="SUPFAM" id="SSF54211">
    <property type="entry name" value="Ribosomal protein S5 domain 2-like"/>
    <property type="match status" value="1"/>
</dbReference>
<dbReference type="InterPro" id="IPR037198">
    <property type="entry name" value="MutL_C_sf"/>
</dbReference>
<dbReference type="InterPro" id="IPR014790">
    <property type="entry name" value="MutL_C"/>
</dbReference>
<dbReference type="SUPFAM" id="SSF118116">
    <property type="entry name" value="DNA mismatch repair protein MutL"/>
    <property type="match status" value="1"/>
</dbReference>
<comment type="function">
    <text evidence="5">This protein is involved in the repair of mismatches in DNA. It is required for dam-dependent methyl-directed DNA mismatch repair. May act as a 'molecular matchmaker', a protein that promotes the formation of a stable complex between two or more DNA-binding proteins in an ATP-dependent manner without itself being part of a final effector complex.</text>
</comment>
<dbReference type="SMART" id="SM00853">
    <property type="entry name" value="MutL_C"/>
    <property type="match status" value="1"/>
</dbReference>
<dbReference type="CDD" id="cd16926">
    <property type="entry name" value="HATPase_MutL-MLH-PMS-like"/>
    <property type="match status" value="1"/>
</dbReference>
<dbReference type="InterPro" id="IPR014762">
    <property type="entry name" value="DNA_mismatch_repair_CS"/>
</dbReference>
<dbReference type="Gene3D" id="3.30.565.10">
    <property type="entry name" value="Histidine kinase-like ATPase, C-terminal domain"/>
    <property type="match status" value="1"/>
</dbReference>
<dbReference type="STRING" id="320483.AMF_248"/>
<dbReference type="SMART" id="SM01340">
    <property type="entry name" value="DNA_mis_repair"/>
    <property type="match status" value="1"/>
</dbReference>